<proteinExistence type="predicted"/>
<dbReference type="AlphaFoldDB" id="A0A450SYU4"/>
<dbReference type="Pfam" id="PF05489">
    <property type="entry name" value="Phage_tail_X"/>
    <property type="match status" value="1"/>
</dbReference>
<gene>
    <name evidence="1" type="ORF">BECKDK2373B_GA0170837_108014</name>
</gene>
<sequence length="70" mass="7904">MALQYRTKDGDVLDYLCWKHYGQQAGAVERVLEENRGLAGYGPVLPAGILITLPNLPEPVQEVRPIRLWD</sequence>
<accession>A0A450SYU4</accession>
<protein>
    <submittedName>
        <fullName evidence="1">P2-like prophage tail protein X</fullName>
    </submittedName>
</protein>
<reference evidence="1" key="1">
    <citation type="submission" date="2019-02" db="EMBL/GenBank/DDBJ databases">
        <authorList>
            <person name="Gruber-Vodicka R. H."/>
            <person name="Seah K. B. B."/>
        </authorList>
    </citation>
    <scope>NUCLEOTIDE SEQUENCE</scope>
    <source>
        <strain evidence="1">BECK_DK47</strain>
    </source>
</reference>
<organism evidence="1">
    <name type="scientific">Candidatus Kentrum sp. DK</name>
    <dbReference type="NCBI Taxonomy" id="2126562"/>
    <lineage>
        <taxon>Bacteria</taxon>
        <taxon>Pseudomonadati</taxon>
        <taxon>Pseudomonadota</taxon>
        <taxon>Gammaproteobacteria</taxon>
        <taxon>Candidatus Kentrum</taxon>
    </lineage>
</organism>
<dbReference type="EMBL" id="CAADEX010000080">
    <property type="protein sequence ID" value="VFJ59120.1"/>
    <property type="molecule type" value="Genomic_DNA"/>
</dbReference>
<name>A0A450SYU4_9GAMM</name>
<dbReference type="InterPro" id="IPR008861">
    <property type="entry name" value="GpX-like"/>
</dbReference>
<evidence type="ECO:0000313" key="1">
    <source>
        <dbReference type="EMBL" id="VFJ59120.1"/>
    </source>
</evidence>